<dbReference type="GeneID" id="95405930"/>
<comment type="caution">
    <text evidence="2">The sequence shown here is derived from an EMBL/GenBank/DDBJ whole genome shotgun (WGS) entry which is preliminary data.</text>
</comment>
<keyword evidence="3" id="KW-1185">Reference proteome</keyword>
<keyword evidence="1" id="KW-0472">Membrane</keyword>
<evidence type="ECO:0000256" key="1">
    <source>
        <dbReference type="SAM" id="Phobius"/>
    </source>
</evidence>
<dbReference type="EMBL" id="JAGGKI010000011">
    <property type="protein sequence ID" value="MBP1894898.1"/>
    <property type="molecule type" value="Genomic_DNA"/>
</dbReference>
<keyword evidence="1" id="KW-1133">Transmembrane helix</keyword>
<dbReference type="Proteomes" id="UP000706926">
    <property type="component" value="Unassembled WGS sequence"/>
</dbReference>
<feature type="transmembrane region" description="Helical" evidence="1">
    <location>
        <begin position="30"/>
        <end position="48"/>
    </location>
</feature>
<proteinExistence type="predicted"/>
<feature type="transmembrane region" description="Helical" evidence="1">
    <location>
        <begin position="5"/>
        <end position="24"/>
    </location>
</feature>
<keyword evidence="1" id="KW-0812">Transmembrane</keyword>
<evidence type="ECO:0000313" key="3">
    <source>
        <dbReference type="Proteomes" id="UP000706926"/>
    </source>
</evidence>
<name>A0ABS4FF56_9BACL</name>
<sequence>MKNLAIGAGIFIVVELILILLFTMDGWGTLIFAAGVMITLLALNAHTADGNR</sequence>
<protein>
    <submittedName>
        <fullName evidence="2">Uncharacterized protein</fullName>
    </submittedName>
</protein>
<organism evidence="2 3">
    <name type="scientific">Paenibacillus lactis</name>
    <dbReference type="NCBI Taxonomy" id="228574"/>
    <lineage>
        <taxon>Bacteria</taxon>
        <taxon>Bacillati</taxon>
        <taxon>Bacillota</taxon>
        <taxon>Bacilli</taxon>
        <taxon>Bacillales</taxon>
        <taxon>Paenibacillaceae</taxon>
        <taxon>Paenibacillus</taxon>
    </lineage>
</organism>
<accession>A0ABS4FF56</accession>
<dbReference type="RefSeq" id="WP_007130160.1">
    <property type="nucleotide sequence ID" value="NZ_BOSA01000008.1"/>
</dbReference>
<evidence type="ECO:0000313" key="2">
    <source>
        <dbReference type="EMBL" id="MBP1894898.1"/>
    </source>
</evidence>
<reference evidence="2 3" key="1">
    <citation type="submission" date="2021-03" db="EMBL/GenBank/DDBJ databases">
        <title>Genomic Encyclopedia of Type Strains, Phase IV (KMG-IV): sequencing the most valuable type-strain genomes for metagenomic binning, comparative biology and taxonomic classification.</title>
        <authorList>
            <person name="Goeker M."/>
        </authorList>
    </citation>
    <scope>NUCLEOTIDE SEQUENCE [LARGE SCALE GENOMIC DNA]</scope>
    <source>
        <strain evidence="2 3">DSM 15596</strain>
    </source>
</reference>
<gene>
    <name evidence="2" type="ORF">J2Z18_004007</name>
</gene>